<evidence type="ECO:0000313" key="5">
    <source>
        <dbReference type="Proteomes" id="UP000481087"/>
    </source>
</evidence>
<feature type="domain" description="VTT" evidence="3">
    <location>
        <begin position="31"/>
        <end position="156"/>
    </location>
</feature>
<accession>A0A6L8V7R2</accession>
<gene>
    <name evidence="4" type="ORF">GQF01_24940</name>
</gene>
<evidence type="ECO:0000259" key="3">
    <source>
        <dbReference type="Pfam" id="PF09335"/>
    </source>
</evidence>
<dbReference type="PANTHER" id="PTHR42709:SF9">
    <property type="entry name" value="ALKALINE PHOSPHATASE LIKE PROTEIN"/>
    <property type="match status" value="1"/>
</dbReference>
<evidence type="ECO:0000256" key="2">
    <source>
        <dbReference type="SAM" id="Phobius"/>
    </source>
</evidence>
<dbReference type="EMBL" id="WTUZ01000022">
    <property type="protein sequence ID" value="MZQ85369.1"/>
    <property type="molecule type" value="Genomic_DNA"/>
</dbReference>
<comment type="caution">
    <text evidence="4">The sequence shown here is derived from an EMBL/GenBank/DDBJ whole genome shotgun (WGS) entry which is preliminary data.</text>
</comment>
<reference evidence="4 5" key="1">
    <citation type="submission" date="2019-12" db="EMBL/GenBank/DDBJ databases">
        <title>Paenibacillus sp. nov. sp. isolated from soil.</title>
        <authorList>
            <person name="Kim J."/>
            <person name="Jeong S.E."/>
            <person name="Jung H.S."/>
            <person name="Jeon C.O."/>
        </authorList>
    </citation>
    <scope>NUCLEOTIDE SEQUENCE [LARGE SCALE GENOMIC DNA]</scope>
    <source>
        <strain evidence="4 5">5J-6</strain>
    </source>
</reference>
<feature type="transmembrane region" description="Helical" evidence="2">
    <location>
        <begin position="52"/>
        <end position="72"/>
    </location>
</feature>
<name>A0A6L8V7R2_9BACL</name>
<sequence length="202" mass="23212">MNYEWFLSLLQQFGYAALFFALWLGIVGMPIPDEVIVMTGGAVTAGTLLHPIPAFILTYLGVVSGLTLGYLLGRYAGTPILTRLSRKKKMEKYLRFSETFFEKYGSFAIGISYFLPIIRHVMPYVVGVHKMSFKRYVLFSYTTGLVWTLLFFMIGRYVGNHAPEVGTLFYEYGLRLLWLPFVLFVVWGIIRLSRKEKRQSLS</sequence>
<evidence type="ECO:0000313" key="4">
    <source>
        <dbReference type="EMBL" id="MZQ85369.1"/>
    </source>
</evidence>
<dbReference type="GO" id="GO:0005886">
    <property type="term" value="C:plasma membrane"/>
    <property type="evidence" value="ECO:0007669"/>
    <property type="project" value="TreeGrafter"/>
</dbReference>
<protein>
    <submittedName>
        <fullName evidence="4">DedA family protein</fullName>
    </submittedName>
</protein>
<dbReference type="RefSeq" id="WP_161409544.1">
    <property type="nucleotide sequence ID" value="NZ_WTUZ01000022.1"/>
</dbReference>
<keyword evidence="2" id="KW-1133">Transmembrane helix</keyword>
<keyword evidence="2" id="KW-0812">Transmembrane</keyword>
<comment type="similarity">
    <text evidence="1">Belongs to the DedA family.</text>
</comment>
<proteinExistence type="inferred from homology"/>
<feature type="transmembrane region" description="Helical" evidence="2">
    <location>
        <begin position="169"/>
        <end position="190"/>
    </location>
</feature>
<dbReference type="Proteomes" id="UP000481087">
    <property type="component" value="Unassembled WGS sequence"/>
</dbReference>
<feature type="transmembrane region" description="Helical" evidence="2">
    <location>
        <begin position="138"/>
        <end position="157"/>
    </location>
</feature>
<evidence type="ECO:0000256" key="1">
    <source>
        <dbReference type="ARBA" id="ARBA00010792"/>
    </source>
</evidence>
<keyword evidence="2" id="KW-0472">Membrane</keyword>
<organism evidence="4 5">
    <name type="scientific">Paenibacillus silvestris</name>
    <dbReference type="NCBI Taxonomy" id="2606219"/>
    <lineage>
        <taxon>Bacteria</taxon>
        <taxon>Bacillati</taxon>
        <taxon>Bacillota</taxon>
        <taxon>Bacilli</taxon>
        <taxon>Bacillales</taxon>
        <taxon>Paenibacillaceae</taxon>
        <taxon>Paenibacillus</taxon>
    </lineage>
</organism>
<dbReference type="PANTHER" id="PTHR42709">
    <property type="entry name" value="ALKALINE PHOSPHATASE LIKE PROTEIN"/>
    <property type="match status" value="1"/>
</dbReference>
<dbReference type="InterPro" id="IPR032816">
    <property type="entry name" value="VTT_dom"/>
</dbReference>
<keyword evidence="5" id="KW-1185">Reference proteome</keyword>
<feature type="transmembrane region" description="Helical" evidence="2">
    <location>
        <begin position="12"/>
        <end position="31"/>
    </location>
</feature>
<dbReference type="InterPro" id="IPR051311">
    <property type="entry name" value="DedA_domain"/>
</dbReference>
<dbReference type="AlphaFoldDB" id="A0A6L8V7R2"/>
<dbReference type="Pfam" id="PF09335">
    <property type="entry name" value="VTT_dom"/>
    <property type="match status" value="1"/>
</dbReference>